<dbReference type="InterPro" id="IPR059106">
    <property type="entry name" value="WHD_MalT"/>
</dbReference>
<dbReference type="InterPro" id="IPR011990">
    <property type="entry name" value="TPR-like_helical_dom_sf"/>
</dbReference>
<evidence type="ECO:0000256" key="3">
    <source>
        <dbReference type="ARBA" id="ARBA00023163"/>
    </source>
</evidence>
<organism evidence="5">
    <name type="scientific">freshwater metagenome</name>
    <dbReference type="NCBI Taxonomy" id="449393"/>
    <lineage>
        <taxon>unclassified sequences</taxon>
        <taxon>metagenomes</taxon>
        <taxon>ecological metagenomes</taxon>
    </lineage>
</organism>
<dbReference type="Gene3D" id="1.10.10.10">
    <property type="entry name" value="Winged helix-like DNA-binding domain superfamily/Winged helix DNA-binding domain"/>
    <property type="match status" value="1"/>
</dbReference>
<dbReference type="Pfam" id="PF25873">
    <property type="entry name" value="WHD_MalT"/>
    <property type="match status" value="1"/>
</dbReference>
<dbReference type="PRINTS" id="PR00038">
    <property type="entry name" value="HTHLUXR"/>
</dbReference>
<dbReference type="EMBL" id="CAFAAF010000057">
    <property type="protein sequence ID" value="CAB4790144.1"/>
    <property type="molecule type" value="Genomic_DNA"/>
</dbReference>
<accession>A0A6J6X3J1</accession>
<dbReference type="SUPFAM" id="SSF48452">
    <property type="entry name" value="TPR-like"/>
    <property type="match status" value="1"/>
</dbReference>
<name>A0A6J6X3J1_9ZZZZ</name>
<keyword evidence="3" id="KW-0804">Transcription</keyword>
<evidence type="ECO:0000313" key="5">
    <source>
        <dbReference type="EMBL" id="CAB4790144.1"/>
    </source>
</evidence>
<dbReference type="CDD" id="cd06170">
    <property type="entry name" value="LuxR_C_like"/>
    <property type="match status" value="1"/>
</dbReference>
<proteinExistence type="predicted"/>
<dbReference type="PROSITE" id="PS50043">
    <property type="entry name" value="HTH_LUXR_2"/>
    <property type="match status" value="1"/>
</dbReference>
<feature type="domain" description="HTH luxR-type" evidence="4">
    <location>
        <begin position="570"/>
        <end position="635"/>
    </location>
</feature>
<dbReference type="GO" id="GO:0003677">
    <property type="term" value="F:DNA binding"/>
    <property type="evidence" value="ECO:0007669"/>
    <property type="project" value="UniProtKB-KW"/>
</dbReference>
<dbReference type="InterPro" id="IPR016032">
    <property type="entry name" value="Sig_transdc_resp-reg_C-effctor"/>
</dbReference>
<dbReference type="Gene3D" id="1.25.40.10">
    <property type="entry name" value="Tetratricopeptide repeat domain"/>
    <property type="match status" value="1"/>
</dbReference>
<protein>
    <submittedName>
        <fullName evidence="5">Unannotated protein</fullName>
    </submittedName>
</protein>
<dbReference type="SUPFAM" id="SSF46894">
    <property type="entry name" value="C-terminal effector domain of the bipartite response regulators"/>
    <property type="match status" value="1"/>
</dbReference>
<dbReference type="InterPro" id="IPR000792">
    <property type="entry name" value="Tscrpt_reg_LuxR_C"/>
</dbReference>
<evidence type="ECO:0000256" key="2">
    <source>
        <dbReference type="ARBA" id="ARBA00023125"/>
    </source>
</evidence>
<dbReference type="PANTHER" id="PTHR44688">
    <property type="entry name" value="DNA-BINDING TRANSCRIPTIONAL ACTIVATOR DEVR_DOSR"/>
    <property type="match status" value="1"/>
</dbReference>
<evidence type="ECO:0000256" key="1">
    <source>
        <dbReference type="ARBA" id="ARBA00023015"/>
    </source>
</evidence>
<dbReference type="AlphaFoldDB" id="A0A6J6X3J1"/>
<gene>
    <name evidence="5" type="ORF">UFOPK2978_00501</name>
</gene>
<keyword evidence="2" id="KW-0238">DNA-binding</keyword>
<dbReference type="SMART" id="SM00421">
    <property type="entry name" value="HTH_LUXR"/>
    <property type="match status" value="1"/>
</dbReference>
<sequence>MLMHQVAKNKKPVDFEKLVSSQVEPLRALATSVIESLDEETRLLITSLSVVQEFTHEIAEVILGDLYSYDVINQIALDGNFFSQTGSPEQTFEFSLLMREVLLTHLRKDKYKKMRIHAELLAFHENRNEPNLALEHAYLAGDFEKLGEIFPDAARIMQASGRGNELIRWSIFAGDNSEIGLLKRATVELTGRLALQDYDSVMSMIAQMNFDAKDTVLEGFIRQITYGAKAYVDIALGRFDEFDISFEIAMSSENGPLNLGIEEQIGLLRLAAMKNFILDETEKVEAFYEEAKSLANKSKISNNHLLLSSMNAMVLFQIGDYRRAYEAASIAYSQFNKLGYVGNFGPLDSMFIIARCQLEFARPREAFELFAQIRNLGEQWKQWAWHFFADGYFARDLIIRGMVTEALDNIKRARERANEIEYSQALISIIDLSELFIRFTVKDNERLGALLERAPKLRFVQQIQLAYDERMGKKSVREDVKNLPIRTPREKIWKHLADAHEVIGQENQALKEMKKALEIGATVGAKETFLRQSPEMGNLIMKIAGQNPTVYLEDLASSVADRIKSEASRPTEFASSLTKRELEVLRHLSTDRPISAIAASLHISLNTMKTHLKNLYRKMEVDGRVSAVEKAKAHFIL</sequence>
<keyword evidence="1" id="KW-0805">Transcription regulation</keyword>
<reference evidence="5" key="1">
    <citation type="submission" date="2020-05" db="EMBL/GenBank/DDBJ databases">
        <authorList>
            <person name="Chiriac C."/>
            <person name="Salcher M."/>
            <person name="Ghai R."/>
            <person name="Kavagutti S V."/>
        </authorList>
    </citation>
    <scope>NUCLEOTIDE SEQUENCE</scope>
</reference>
<dbReference type="Pfam" id="PF00196">
    <property type="entry name" value="GerE"/>
    <property type="match status" value="1"/>
</dbReference>
<dbReference type="InterPro" id="IPR036388">
    <property type="entry name" value="WH-like_DNA-bd_sf"/>
</dbReference>
<dbReference type="PANTHER" id="PTHR44688:SF16">
    <property type="entry name" value="DNA-BINDING TRANSCRIPTIONAL ACTIVATOR DEVR_DOSR"/>
    <property type="match status" value="1"/>
</dbReference>
<evidence type="ECO:0000259" key="4">
    <source>
        <dbReference type="PROSITE" id="PS50043"/>
    </source>
</evidence>
<dbReference type="GO" id="GO:0006355">
    <property type="term" value="P:regulation of DNA-templated transcription"/>
    <property type="evidence" value="ECO:0007669"/>
    <property type="project" value="InterPro"/>
</dbReference>